<proteinExistence type="predicted"/>
<dbReference type="RefSeq" id="WP_188561580.1">
    <property type="nucleotide sequence ID" value="NZ_BMGY01000012.1"/>
</dbReference>
<evidence type="ECO:0000313" key="3">
    <source>
        <dbReference type="Proteomes" id="UP000637774"/>
    </source>
</evidence>
<keyword evidence="3" id="KW-1185">Reference proteome</keyword>
<dbReference type="Proteomes" id="UP000637774">
    <property type="component" value="Unassembled WGS sequence"/>
</dbReference>
<reference evidence="3" key="1">
    <citation type="journal article" date="2019" name="Int. J. Syst. Evol. Microbiol.">
        <title>The Global Catalogue of Microorganisms (GCM) 10K type strain sequencing project: providing services to taxonomists for standard genome sequencing and annotation.</title>
        <authorList>
            <consortium name="The Broad Institute Genomics Platform"/>
            <consortium name="The Broad Institute Genome Sequencing Center for Infectious Disease"/>
            <person name="Wu L."/>
            <person name="Ma J."/>
        </authorList>
    </citation>
    <scope>NUCLEOTIDE SEQUENCE [LARGE SCALE GENOMIC DNA]</scope>
    <source>
        <strain evidence="3">CGMCC 1.14966</strain>
    </source>
</reference>
<gene>
    <name evidence="2" type="ORF">GCM10011495_16420</name>
</gene>
<evidence type="ECO:0000313" key="2">
    <source>
        <dbReference type="EMBL" id="GGH84458.1"/>
    </source>
</evidence>
<comment type="caution">
    <text evidence="2">The sequence shown here is derived from an EMBL/GenBank/DDBJ whole genome shotgun (WGS) entry which is preliminary data.</text>
</comment>
<sequence>MDPRPNPLLTYVGLAAASATAERHRSILAKKEKMPGCCGFPPAGINNHIALWVATQFNGLGMVKLFSSGSTAAQYGSKALRWATSASGSYSKRWFLAQAPDPEDEDQEEPEDEEENKAEPQRRNAPTVRKPSSTEENTEQLREGGTINPPFP</sequence>
<organism evidence="2 3">
    <name type="scientific">Hymenobacter frigidus</name>
    <dbReference type="NCBI Taxonomy" id="1524095"/>
    <lineage>
        <taxon>Bacteria</taxon>
        <taxon>Pseudomonadati</taxon>
        <taxon>Bacteroidota</taxon>
        <taxon>Cytophagia</taxon>
        <taxon>Cytophagales</taxon>
        <taxon>Hymenobacteraceae</taxon>
        <taxon>Hymenobacter</taxon>
    </lineage>
</organism>
<name>A0ABQ2A461_9BACT</name>
<feature type="region of interest" description="Disordered" evidence="1">
    <location>
        <begin position="94"/>
        <end position="152"/>
    </location>
</feature>
<dbReference type="EMBL" id="BMGY01000012">
    <property type="protein sequence ID" value="GGH84458.1"/>
    <property type="molecule type" value="Genomic_DNA"/>
</dbReference>
<protein>
    <submittedName>
        <fullName evidence="2">Uncharacterized protein</fullName>
    </submittedName>
</protein>
<accession>A0ABQ2A461</accession>
<feature type="compositionally biased region" description="Acidic residues" evidence="1">
    <location>
        <begin position="101"/>
        <end position="116"/>
    </location>
</feature>
<evidence type="ECO:0000256" key="1">
    <source>
        <dbReference type="SAM" id="MobiDB-lite"/>
    </source>
</evidence>